<dbReference type="SMART" id="SM01293">
    <property type="entry name" value="DUF3402"/>
    <property type="match status" value="1"/>
</dbReference>
<evidence type="ECO:0000259" key="2">
    <source>
        <dbReference type="SMART" id="SM01292"/>
    </source>
</evidence>
<comment type="caution">
    <text evidence="4">The sequence shown here is derived from an EMBL/GenBank/DDBJ whole genome shotgun (WGS) entry which is preliminary data.</text>
</comment>
<dbReference type="PANTHER" id="PTHR13239:SF4">
    <property type="entry name" value="AT25231P"/>
    <property type="match status" value="1"/>
</dbReference>
<feature type="compositionally biased region" description="Polar residues" evidence="1">
    <location>
        <begin position="501"/>
        <end position="519"/>
    </location>
</feature>
<keyword evidence="5" id="KW-1185">Reference proteome</keyword>
<dbReference type="Pfam" id="PF07923">
    <property type="entry name" value="N1221"/>
    <property type="match status" value="1"/>
</dbReference>
<evidence type="ECO:0000259" key="3">
    <source>
        <dbReference type="SMART" id="SM01293"/>
    </source>
</evidence>
<dbReference type="InterPro" id="IPR012486">
    <property type="entry name" value="Far11/STRP_N"/>
</dbReference>
<feature type="compositionally biased region" description="Polar residues" evidence="1">
    <location>
        <begin position="796"/>
        <end position="817"/>
    </location>
</feature>
<feature type="region of interest" description="Disordered" evidence="1">
    <location>
        <begin position="1"/>
        <end position="91"/>
    </location>
</feature>
<dbReference type="InterPro" id="IPR040185">
    <property type="entry name" value="Far11/STRP"/>
</dbReference>
<feature type="region of interest" description="Disordered" evidence="1">
    <location>
        <begin position="460"/>
        <end position="524"/>
    </location>
</feature>
<name>A0ABR0JVP9_9EURO</name>
<feature type="domain" description="Far11/STRP C-terminal" evidence="3">
    <location>
        <begin position="530"/>
        <end position="1031"/>
    </location>
</feature>
<gene>
    <name evidence="4" type="primary">FAR11</name>
    <name evidence="4" type="ORF">LTR24_009899</name>
</gene>
<feature type="region of interest" description="Disordered" evidence="1">
    <location>
        <begin position="1064"/>
        <end position="1119"/>
    </location>
</feature>
<feature type="compositionally biased region" description="Gly residues" evidence="1">
    <location>
        <begin position="1108"/>
        <end position="1119"/>
    </location>
</feature>
<feature type="compositionally biased region" description="Basic and acidic residues" evidence="1">
    <location>
        <begin position="7"/>
        <end position="22"/>
    </location>
</feature>
<evidence type="ECO:0000313" key="5">
    <source>
        <dbReference type="Proteomes" id="UP001345013"/>
    </source>
</evidence>
<accession>A0ABR0JVP9</accession>
<feature type="compositionally biased region" description="Polar residues" evidence="1">
    <location>
        <begin position="1084"/>
        <end position="1095"/>
    </location>
</feature>
<dbReference type="Proteomes" id="UP001345013">
    <property type="component" value="Unassembled WGS sequence"/>
</dbReference>
<proteinExistence type="predicted"/>
<dbReference type="PANTHER" id="PTHR13239">
    <property type="entry name" value="PROTEIN REQUIRED FOR HYPHAL ANASTOMOSIS HAM-2"/>
    <property type="match status" value="1"/>
</dbReference>
<organism evidence="4 5">
    <name type="scientific">Lithohypha guttulata</name>
    <dbReference type="NCBI Taxonomy" id="1690604"/>
    <lineage>
        <taxon>Eukaryota</taxon>
        <taxon>Fungi</taxon>
        <taxon>Dikarya</taxon>
        <taxon>Ascomycota</taxon>
        <taxon>Pezizomycotina</taxon>
        <taxon>Eurotiomycetes</taxon>
        <taxon>Chaetothyriomycetidae</taxon>
        <taxon>Chaetothyriales</taxon>
        <taxon>Trichomeriaceae</taxon>
        <taxon>Lithohypha</taxon>
    </lineage>
</organism>
<dbReference type="InterPro" id="IPR021819">
    <property type="entry name" value="Far11/STRP_C"/>
</dbReference>
<evidence type="ECO:0000313" key="4">
    <source>
        <dbReference type="EMBL" id="KAK5075782.1"/>
    </source>
</evidence>
<feature type="compositionally biased region" description="Low complexity" evidence="1">
    <location>
        <begin position="648"/>
        <end position="663"/>
    </location>
</feature>
<feature type="compositionally biased region" description="Pro residues" evidence="1">
    <location>
        <begin position="664"/>
        <end position="673"/>
    </location>
</feature>
<feature type="domain" description="Far11/STRP N-terminal" evidence="2">
    <location>
        <begin position="108"/>
        <end position="426"/>
    </location>
</feature>
<protein>
    <submittedName>
        <fullName evidence="4">Factor arrest protein 11</fullName>
    </submittedName>
</protein>
<feature type="region of interest" description="Disordered" evidence="1">
    <location>
        <begin position="764"/>
        <end position="817"/>
    </location>
</feature>
<feature type="region of interest" description="Disordered" evidence="1">
    <location>
        <begin position="569"/>
        <end position="593"/>
    </location>
</feature>
<evidence type="ECO:0000256" key="1">
    <source>
        <dbReference type="SAM" id="MobiDB-lite"/>
    </source>
</evidence>
<dbReference type="SMART" id="SM01292">
    <property type="entry name" value="N1221"/>
    <property type="match status" value="1"/>
</dbReference>
<sequence>MENQPSEGRKPQTQELLLKADEVDAGTMVRSPGGTRPLSALTSTDVNAGTARPKPPPRPILRREGSAPPPPPPSQPPPDPPGQPEDPSDSLSLPQLRQLVRHFPKVEPKAFAYQYQDSQDFATEIDEWFHYTKADQERDYLLAAREAYEEIWHAYTSSSGQKEATWLSVEQNQQAEFLSRLRAQLLHDEITERQRAIAALLYILSGVWTITAGVDKPAFDKHDHDEATSTNALQIEWMHKNVDLFVEEGLLQPLYDCMRRGLERPLDKVKQNGEDTFEGVFDDDQYCKVSLCFSCFYILIESARSRIAFHTGRRIRDSLLSLEPNFLVFITHTISRLRWDEYYNIPLMHAVQLLWKTILLVFGDTKEYLDKIKGILQPRVDPFSVDACKPTLTASPLDYHLFRQEITSKYPAYNPPLPLIPLETDQRTILPPLPHHAARADAFDAFHRSAQPNGSIMHQPVHIATPAPSPPPSPGGPGGKGGKKQNYQTNQNFPFLYPPLDSNSNSIGGKGSTQHQDSTVGRKWEGSDVPASILEAGELFASRMRMTRAMQQLWKERDLFMKYDRGWDGVQSNGRDKPQPNETQHQGQDKLQDSELQSRMDAVEDYFHRALPDLQSLMIVMMKVMLTNVQDIAVRNNQLQESQNQGGLNRSKSSNNLNNAPNTIPNPPSPPRPSEISVDDLDNIRSREISQKAISACLFLMLKWFKISHVLKFEYITQLMLDSNYIQLTLKYFAHQNLEELVSFRYDRDDLSFWRYCQLHSDHPPLSPASPEQHSDHEGEEDDAAPPPIQRHRRSPTSALDDNQQLQSERQDNQQQAGLTFSPQPLVDELGNPLTEFPSDPIPSTDFSTRHFHTSISLLRILQKVTRSKAHRILLLVSFKSAQILRRILRVPEPMLRLYVLKLFKSQVPYCGRKWRQSNMRVITAIYLHCRPELRDDWLAGLHDAAPGAGMGGPGGNADAGAEYEEAVPLEWGLRGLTFWWMKRRYGDVMKAKAERNKKVDGRSNGTETAEEECAGQEIDDEERDFFKRELDAVGWGLAEMGFRSDGEEVGFGEEAPGAMGEVNGVNGAQPPTPGQGGQDFGPHSNQWAAASPNSDFGPLGVAHGGRSMAGGGNMSAWQ</sequence>
<feature type="compositionally biased region" description="Pro residues" evidence="1">
    <location>
        <begin position="67"/>
        <end position="84"/>
    </location>
</feature>
<reference evidence="4 5" key="1">
    <citation type="submission" date="2023-08" db="EMBL/GenBank/DDBJ databases">
        <title>Black Yeasts Isolated from many extreme environments.</title>
        <authorList>
            <person name="Coleine C."/>
            <person name="Stajich J.E."/>
            <person name="Selbmann L."/>
        </authorList>
    </citation>
    <scope>NUCLEOTIDE SEQUENCE [LARGE SCALE GENOMIC DNA]</scope>
    <source>
        <strain evidence="4 5">CCFEE 5885</strain>
    </source>
</reference>
<feature type="region of interest" description="Disordered" evidence="1">
    <location>
        <begin position="640"/>
        <end position="674"/>
    </location>
</feature>
<dbReference type="EMBL" id="JAVRRG010000247">
    <property type="protein sequence ID" value="KAK5075782.1"/>
    <property type="molecule type" value="Genomic_DNA"/>
</dbReference>
<dbReference type="Pfam" id="PF11882">
    <property type="entry name" value="DUF3402"/>
    <property type="match status" value="1"/>
</dbReference>